<evidence type="ECO:0000313" key="2">
    <source>
        <dbReference type="Proteomes" id="UP001054945"/>
    </source>
</evidence>
<organism evidence="1 2">
    <name type="scientific">Caerostris extrusa</name>
    <name type="common">Bark spider</name>
    <name type="synonym">Caerostris bankana</name>
    <dbReference type="NCBI Taxonomy" id="172846"/>
    <lineage>
        <taxon>Eukaryota</taxon>
        <taxon>Metazoa</taxon>
        <taxon>Ecdysozoa</taxon>
        <taxon>Arthropoda</taxon>
        <taxon>Chelicerata</taxon>
        <taxon>Arachnida</taxon>
        <taxon>Araneae</taxon>
        <taxon>Araneomorphae</taxon>
        <taxon>Entelegynae</taxon>
        <taxon>Araneoidea</taxon>
        <taxon>Araneidae</taxon>
        <taxon>Caerostris</taxon>
    </lineage>
</organism>
<dbReference type="AlphaFoldDB" id="A0AAV4NQV3"/>
<accession>A0AAV4NQV3</accession>
<evidence type="ECO:0000313" key="1">
    <source>
        <dbReference type="EMBL" id="GIX87340.1"/>
    </source>
</evidence>
<gene>
    <name evidence="1" type="ORF">CEXT_321011</name>
</gene>
<protein>
    <submittedName>
        <fullName evidence="1">Uncharacterized protein</fullName>
    </submittedName>
</protein>
<dbReference type="EMBL" id="BPLR01021227">
    <property type="protein sequence ID" value="GIX87340.1"/>
    <property type="molecule type" value="Genomic_DNA"/>
</dbReference>
<sequence length="154" mass="17562">MEFRTKSEVNKKIKQKGFVSTQRRSLNMDRPYGRRLYKFKEQSLEETAKQMMRNPVKGTLPFLGVAEEGEAGWAVRWGRIREVSFEGCTPERLQLGCQLSSNNSGTTASGSHNEKGLPGKSGITEYFQERREAPKTFLIIENVGDELNKDITER</sequence>
<proteinExistence type="predicted"/>
<comment type="caution">
    <text evidence="1">The sequence shown here is derived from an EMBL/GenBank/DDBJ whole genome shotgun (WGS) entry which is preliminary data.</text>
</comment>
<reference evidence="1 2" key="1">
    <citation type="submission" date="2021-06" db="EMBL/GenBank/DDBJ databases">
        <title>Caerostris extrusa draft genome.</title>
        <authorList>
            <person name="Kono N."/>
            <person name="Arakawa K."/>
        </authorList>
    </citation>
    <scope>NUCLEOTIDE SEQUENCE [LARGE SCALE GENOMIC DNA]</scope>
</reference>
<dbReference type="Proteomes" id="UP001054945">
    <property type="component" value="Unassembled WGS sequence"/>
</dbReference>
<name>A0AAV4NQV3_CAEEX</name>
<keyword evidence="2" id="KW-1185">Reference proteome</keyword>